<sequence>MKLNTLHNIKILWLYTLKHVKQVKVADEERNYHIFYQLCASAHLPEFKALKLGKANDFHYTKQGRNPVIDGVDDAKEMSTTRNAFTLLGVNESYQLGLFQILASILHLGNVEVKDRDSDSSIIPPNNGHLSVFCELMGVTYQDMSHWLCHKKLKTATETYIKPIPKLQAINARDALAKHIYAKLFNWIVDHVNKALHSTVKQHSFIGVLDIYGFETFEINSFEQFCINYANEKLQQQFNMHVFKLEQEEYMKEQIPWTLIDFYDNQPCINLIEAKMGILDLLDEECKMPKGSDDSWAQKLYNTHLKTCALFEKPRMSNKAFIIQHFADKVEYQCDGFLEKNKDTVNEEQIHVLKASKFDLLVELFRDEEKATSPTGAAPATGGRTRLSVKPDKNKAGQASKEHKKTVGLQFRNSLQLLMETLNATTPHYVRCIKPNDHKYAFTFDPKRAVQQLRACGVLETIRISAAGFPSRWTYQEFFSRYRVLMKQKDVLTDRKMTCKNVLEKLVQDPDKYQFGKTKIFFRAGQVAYLEKLRADKLRAACIRIQKTIRCWLARKKYLRMKHAATTIQRYVRGYQARCLAKFLRRTRAAIIIQKYQRMYVQRTCYKRKQAAALAMQCILRAYMARQLYKLLREHKAIIIQKMVRGWLARQWFKRSLKAIVYLQCCIRRMRAKRELKKLKIEARSVEHFKKLNIGMENKIMQLQRRIDDQNKENRVLSERLNSLEVSHAAESERQRVELTRLRGAEEDAKNNANKVTSLLEELERLRKDLQNTQKEKKAIEDWARTYQDEMEQVLNSILVDCSVGMCVSGVHIICMSVCFAEKMQRALKEETQQLENDLNEERSRYQNLLTEHLRLEEKYDDLKEEITLNVPKPGHRRTDSTHSSNESESYIPCVIMGCVLFYHQDVPKAILDMSLFLKLQKRVSELEQEKQSLQNELDRREEQFQRLNEDGELWLVYEGLKETNRLKSREIRACRNVLLESQLQAQRRSHENEVEVLRGELQSVKEENNRQQQLLAQNLQLPPEARIEASLQHEITRLTNENLDLMEQLEKQDKTVRKLKKQLKVFAKKINDLEGTCHRLCLETLFRTILNLNLQSLMEKDFQGMLEYKKEDELKLVKNLILELKPRGVAVNLIPGLPAYILFMCLRHADYINDDQKVRSLLTSVINILKRGDDFETVSFWLSNTCRFLHCLKQYSGDEQFMKHNTTKQNDHCLSNFDLAEYRQVLSDLAIQIYQQLIKCMENILQPMIVSGMLEHETIQGVSGVKPTGLRKRTSSIADEGTYTLDSIIRQLNSFHSIMCQHGTDPELIKQVVKQQFYIIGAVTLNNLLLRKDMCSWSKGMQIRYNVSQLEEWLRDKNLMTCGAKETLEPLIQAAQLLQVKKKTDEDAEAICSMCNSLSTAQIVKVLNLYTPVNAFEERVSVLFIRTIQTRLRDRKESPQLLMDTKLIYPVTFPFNPSSLALETIQIPSSLNVGFLTRV</sequence>
<evidence type="ECO:0000256" key="12">
    <source>
        <dbReference type="SAM" id="Coils"/>
    </source>
</evidence>
<evidence type="ECO:0000256" key="11">
    <source>
        <dbReference type="PROSITE-ProRule" id="PRU00782"/>
    </source>
</evidence>
<dbReference type="Gene3D" id="1.20.58.530">
    <property type="match status" value="1"/>
</dbReference>
<keyword evidence="2" id="KW-0597">Phosphoprotein</keyword>
<dbReference type="PANTHER" id="PTHR13140:SF273">
    <property type="entry name" value="UNCONVENTIONAL MYOSIN-VA"/>
    <property type="match status" value="1"/>
</dbReference>
<dbReference type="InterPro" id="IPR000048">
    <property type="entry name" value="IQ_motif_EF-hand-BS"/>
</dbReference>
<dbReference type="PROSITE" id="PS51126">
    <property type="entry name" value="DILUTE"/>
    <property type="match status" value="1"/>
</dbReference>
<evidence type="ECO:0000256" key="8">
    <source>
        <dbReference type="ARBA" id="ARBA00023123"/>
    </source>
</evidence>
<feature type="coiled-coil region" evidence="12">
    <location>
        <begin position="821"/>
        <end position="866"/>
    </location>
</feature>
<proteinExistence type="inferred from homology"/>
<dbReference type="GO" id="GO:0005737">
    <property type="term" value="C:cytoplasm"/>
    <property type="evidence" value="ECO:0007669"/>
    <property type="project" value="TreeGrafter"/>
</dbReference>
<dbReference type="PROSITE" id="PS51456">
    <property type="entry name" value="MYOSIN_MOTOR"/>
    <property type="match status" value="1"/>
</dbReference>
<dbReference type="Pfam" id="PF00612">
    <property type="entry name" value="IQ"/>
    <property type="match status" value="4"/>
</dbReference>
<dbReference type="InterPro" id="IPR027417">
    <property type="entry name" value="P-loop_NTPase"/>
</dbReference>
<dbReference type="PROSITE" id="PS50096">
    <property type="entry name" value="IQ"/>
    <property type="match status" value="5"/>
</dbReference>
<dbReference type="SMART" id="SM00242">
    <property type="entry name" value="MYSc"/>
    <property type="match status" value="1"/>
</dbReference>
<keyword evidence="9" id="KW-0505">Motor protein</keyword>
<feature type="region of interest" description="Disordered" evidence="13">
    <location>
        <begin position="372"/>
        <end position="403"/>
    </location>
</feature>
<evidence type="ECO:0000256" key="3">
    <source>
        <dbReference type="ARBA" id="ARBA00022737"/>
    </source>
</evidence>
<dbReference type="Gene3D" id="3.40.850.10">
    <property type="entry name" value="Kinesin motor domain"/>
    <property type="match status" value="1"/>
</dbReference>
<accession>A0A8C2H6P8</accession>
<dbReference type="GO" id="GO:0016459">
    <property type="term" value="C:myosin complex"/>
    <property type="evidence" value="ECO:0007669"/>
    <property type="project" value="UniProtKB-KW"/>
</dbReference>
<dbReference type="Gene3D" id="1.10.10.820">
    <property type="match status" value="1"/>
</dbReference>
<keyword evidence="3" id="KW-0677">Repeat</keyword>
<dbReference type="InterPro" id="IPR002710">
    <property type="entry name" value="Dilute_dom"/>
</dbReference>
<keyword evidence="7 12" id="KW-0175">Coiled coil</keyword>
<evidence type="ECO:0000313" key="17">
    <source>
        <dbReference type="Proteomes" id="UP000694701"/>
    </source>
</evidence>
<dbReference type="Proteomes" id="UP000694701">
    <property type="component" value="Unplaced"/>
</dbReference>
<dbReference type="SMART" id="SM00015">
    <property type="entry name" value="IQ"/>
    <property type="match status" value="6"/>
</dbReference>
<evidence type="ECO:0000256" key="6">
    <source>
        <dbReference type="ARBA" id="ARBA00022860"/>
    </source>
</evidence>
<organism evidence="16 17">
    <name type="scientific">Cyprinus carpio</name>
    <name type="common">Common carp</name>
    <dbReference type="NCBI Taxonomy" id="7962"/>
    <lineage>
        <taxon>Eukaryota</taxon>
        <taxon>Metazoa</taxon>
        <taxon>Chordata</taxon>
        <taxon>Craniata</taxon>
        <taxon>Vertebrata</taxon>
        <taxon>Euteleostomi</taxon>
        <taxon>Actinopterygii</taxon>
        <taxon>Neopterygii</taxon>
        <taxon>Teleostei</taxon>
        <taxon>Ostariophysi</taxon>
        <taxon>Cypriniformes</taxon>
        <taxon>Cyprinidae</taxon>
        <taxon>Cyprininae</taxon>
        <taxon>Cyprinus</taxon>
    </lineage>
</organism>
<comment type="similarity">
    <text evidence="1 11">Belongs to the TRAFAC class myosin-kinesin ATPase superfamily. Myosin family.</text>
</comment>
<feature type="coiled-coil region" evidence="12">
    <location>
        <begin position="917"/>
        <end position="951"/>
    </location>
</feature>
<dbReference type="Pfam" id="PF00063">
    <property type="entry name" value="Myosin_head"/>
    <property type="match status" value="1"/>
</dbReference>
<dbReference type="GO" id="GO:0000146">
    <property type="term" value="F:microfilament motor activity"/>
    <property type="evidence" value="ECO:0007669"/>
    <property type="project" value="TreeGrafter"/>
</dbReference>
<dbReference type="GO" id="GO:0051015">
    <property type="term" value="F:actin filament binding"/>
    <property type="evidence" value="ECO:0007669"/>
    <property type="project" value="TreeGrafter"/>
</dbReference>
<evidence type="ECO:0000256" key="7">
    <source>
        <dbReference type="ARBA" id="ARBA00023054"/>
    </source>
</evidence>
<evidence type="ECO:0000256" key="9">
    <source>
        <dbReference type="ARBA" id="ARBA00023175"/>
    </source>
</evidence>
<dbReference type="GO" id="GO:0005524">
    <property type="term" value="F:ATP binding"/>
    <property type="evidence" value="ECO:0007669"/>
    <property type="project" value="UniProtKB-KW"/>
</dbReference>
<dbReference type="GO" id="GO:0016020">
    <property type="term" value="C:membrane"/>
    <property type="evidence" value="ECO:0007669"/>
    <property type="project" value="TreeGrafter"/>
</dbReference>
<dbReference type="FunFam" id="1.20.58.530:FF:000002">
    <property type="entry name" value="Class V myosin"/>
    <property type="match status" value="1"/>
</dbReference>
<dbReference type="InterPro" id="IPR058662">
    <property type="entry name" value="Myo5a/b_dom"/>
</dbReference>
<dbReference type="FunFam" id="1.10.10.820:FF:000001">
    <property type="entry name" value="Myosin heavy chain"/>
    <property type="match status" value="1"/>
</dbReference>
<evidence type="ECO:0000259" key="15">
    <source>
        <dbReference type="PROSITE" id="PS51456"/>
    </source>
</evidence>
<dbReference type="GO" id="GO:0048731">
    <property type="term" value="P:system development"/>
    <property type="evidence" value="ECO:0007669"/>
    <property type="project" value="UniProtKB-ARBA"/>
</dbReference>
<evidence type="ECO:0000256" key="10">
    <source>
        <dbReference type="ARBA" id="ARBA00023203"/>
    </source>
</evidence>
<dbReference type="Pfam" id="PF25966">
    <property type="entry name" value="Myo5a"/>
    <property type="match status" value="1"/>
</dbReference>
<dbReference type="SUPFAM" id="SSF52540">
    <property type="entry name" value="P-loop containing nucleoside triphosphate hydrolases"/>
    <property type="match status" value="2"/>
</dbReference>
<keyword evidence="8 11" id="KW-0518">Myosin</keyword>
<keyword evidence="10 11" id="KW-0009">Actin-binding</keyword>
<feature type="domain" description="Myosin motor" evidence="15">
    <location>
        <begin position="1"/>
        <end position="535"/>
    </location>
</feature>
<keyword evidence="6" id="KW-0112">Calmodulin-binding</keyword>
<dbReference type="InterPro" id="IPR036961">
    <property type="entry name" value="Kinesin_motor_dom_sf"/>
</dbReference>
<feature type="region of interest" description="Actin-binding" evidence="11">
    <location>
        <begin position="415"/>
        <end position="437"/>
    </location>
</feature>
<keyword evidence="5" id="KW-0067">ATP-binding</keyword>
<evidence type="ECO:0000313" key="16">
    <source>
        <dbReference type="Ensembl" id="ENSCCRP00020022744.1"/>
    </source>
</evidence>
<dbReference type="Ensembl" id="ENSCCRT00020024969.1">
    <property type="protein sequence ID" value="ENSCCRP00020022744.1"/>
    <property type="gene ID" value="ENSCCRG00020000658.1"/>
</dbReference>
<dbReference type="InterPro" id="IPR001609">
    <property type="entry name" value="Myosin_head_motor_dom-like"/>
</dbReference>
<dbReference type="FunFam" id="3.30.70.1590:FF:000003">
    <property type="entry name" value="Myosin-Va isoform 1"/>
    <property type="match status" value="1"/>
</dbReference>
<feature type="coiled-coil region" evidence="12">
    <location>
        <begin position="981"/>
        <end position="1077"/>
    </location>
</feature>
<dbReference type="GO" id="GO:0005516">
    <property type="term" value="F:calmodulin binding"/>
    <property type="evidence" value="ECO:0007669"/>
    <property type="project" value="UniProtKB-KW"/>
</dbReference>
<evidence type="ECO:0000259" key="14">
    <source>
        <dbReference type="PROSITE" id="PS51126"/>
    </source>
</evidence>
<dbReference type="PRINTS" id="PR00193">
    <property type="entry name" value="MYOSINHEAVY"/>
</dbReference>
<dbReference type="GO" id="GO:0007015">
    <property type="term" value="P:actin filament organization"/>
    <property type="evidence" value="ECO:0007669"/>
    <property type="project" value="TreeGrafter"/>
</dbReference>
<feature type="domain" description="Dilute" evidence="14">
    <location>
        <begin position="1164"/>
        <end position="1435"/>
    </location>
</feature>
<reference evidence="16" key="1">
    <citation type="submission" date="2025-08" db="UniProtKB">
        <authorList>
            <consortium name="Ensembl"/>
        </authorList>
    </citation>
    <scope>IDENTIFICATION</scope>
</reference>
<dbReference type="SMART" id="SM01132">
    <property type="entry name" value="DIL"/>
    <property type="match status" value="1"/>
</dbReference>
<dbReference type="Pfam" id="PF01843">
    <property type="entry name" value="DIL"/>
    <property type="match status" value="1"/>
</dbReference>
<name>A0A8C2H6P8_CYPCA</name>
<dbReference type="Gene3D" id="3.30.70.1590">
    <property type="match status" value="1"/>
</dbReference>
<dbReference type="PANTHER" id="PTHR13140">
    <property type="entry name" value="MYOSIN"/>
    <property type="match status" value="1"/>
</dbReference>
<feature type="coiled-coil region" evidence="12">
    <location>
        <begin position="693"/>
        <end position="783"/>
    </location>
</feature>
<evidence type="ECO:0000256" key="1">
    <source>
        <dbReference type="ARBA" id="ARBA00008314"/>
    </source>
</evidence>
<dbReference type="FunFam" id="1.20.5.190:FF:000006">
    <property type="entry name" value="Myosin VA"/>
    <property type="match status" value="1"/>
</dbReference>
<evidence type="ECO:0000256" key="4">
    <source>
        <dbReference type="ARBA" id="ARBA00022741"/>
    </source>
</evidence>
<comment type="caution">
    <text evidence="11">Lacks conserved residue(s) required for the propagation of feature annotation.</text>
</comment>
<dbReference type="FunFam" id="1.20.5.190:FF:000001">
    <property type="entry name" value="unconventional myosin-Va"/>
    <property type="match status" value="1"/>
</dbReference>
<evidence type="ECO:0000256" key="2">
    <source>
        <dbReference type="ARBA" id="ARBA00022553"/>
    </source>
</evidence>
<keyword evidence="4" id="KW-0547">Nucleotide-binding</keyword>
<evidence type="ECO:0000256" key="13">
    <source>
        <dbReference type="SAM" id="MobiDB-lite"/>
    </source>
</evidence>
<dbReference type="Gene3D" id="1.20.120.720">
    <property type="entry name" value="Myosin VI head, motor domain, U50 subdomain"/>
    <property type="match status" value="1"/>
</dbReference>
<dbReference type="Gene3D" id="1.20.5.190">
    <property type="match status" value="3"/>
</dbReference>
<feature type="compositionally biased region" description="Low complexity" evidence="13">
    <location>
        <begin position="374"/>
        <end position="386"/>
    </location>
</feature>
<evidence type="ECO:0000256" key="5">
    <source>
        <dbReference type="ARBA" id="ARBA00022840"/>
    </source>
</evidence>
<protein>
    <submittedName>
        <fullName evidence="16">Myosin VAa</fullName>
    </submittedName>
</protein>
<dbReference type="CDD" id="cd23767">
    <property type="entry name" value="IQCD"/>
    <property type="match status" value="1"/>
</dbReference>